<proteinExistence type="inferred from homology"/>
<keyword evidence="3 8" id="KW-0649">Protein kinase inhibitor</keyword>
<dbReference type="Proteomes" id="UP000694941">
    <property type="component" value="Unplaced"/>
</dbReference>
<evidence type="ECO:0000313" key="7">
    <source>
        <dbReference type="Proteomes" id="UP000694941"/>
    </source>
</evidence>
<evidence type="ECO:0000256" key="1">
    <source>
        <dbReference type="ARBA" id="ARBA00004123"/>
    </source>
</evidence>
<keyword evidence="7" id="KW-1185">Reference proteome</keyword>
<evidence type="ECO:0000259" key="6">
    <source>
        <dbReference type="Pfam" id="PF02234"/>
    </source>
</evidence>
<reference evidence="8" key="1">
    <citation type="submission" date="2025-08" db="UniProtKB">
        <authorList>
            <consortium name="RefSeq"/>
        </authorList>
    </citation>
    <scope>IDENTIFICATION</scope>
    <source>
        <tissue evidence="8">Muscle</tissue>
    </source>
</reference>
<dbReference type="RefSeq" id="XP_022254992.1">
    <property type="nucleotide sequence ID" value="XM_022399284.1"/>
</dbReference>
<name>A0ABM1TGI6_LIMPO</name>
<evidence type="ECO:0000256" key="4">
    <source>
        <dbReference type="ARBA" id="ARBA00023242"/>
    </source>
</evidence>
<evidence type="ECO:0000313" key="8">
    <source>
        <dbReference type="RefSeq" id="XP_022254992.1"/>
    </source>
</evidence>
<evidence type="ECO:0000256" key="3">
    <source>
        <dbReference type="ARBA" id="ARBA00023013"/>
    </source>
</evidence>
<evidence type="ECO:0000256" key="5">
    <source>
        <dbReference type="ARBA" id="ARBA00023306"/>
    </source>
</evidence>
<dbReference type="Gene3D" id="4.10.365.10">
    <property type="entry name" value="p27"/>
    <property type="match status" value="1"/>
</dbReference>
<evidence type="ECO:0000256" key="2">
    <source>
        <dbReference type="ARBA" id="ARBA00006726"/>
    </source>
</evidence>
<comment type="subcellular location">
    <subcellularLocation>
        <location evidence="1">Nucleus</location>
    </subcellularLocation>
</comment>
<keyword evidence="4" id="KW-0539">Nucleus</keyword>
<dbReference type="GO" id="GO:0004860">
    <property type="term" value="F:protein kinase inhibitor activity"/>
    <property type="evidence" value="ECO:0007669"/>
    <property type="project" value="UniProtKB-KW"/>
</dbReference>
<dbReference type="InterPro" id="IPR044898">
    <property type="entry name" value="CDI_dom_sf"/>
</dbReference>
<feature type="domain" description="Cyclin-dependent kinase inhibitor" evidence="6">
    <location>
        <begin position="34"/>
        <end position="82"/>
    </location>
</feature>
<gene>
    <name evidence="8" type="primary">LOC106470651</name>
</gene>
<protein>
    <submittedName>
        <fullName evidence="8">Cyclin-dependent kinase inhibitor 1B-like</fullName>
    </submittedName>
</protein>
<dbReference type="Pfam" id="PF02234">
    <property type="entry name" value="CDI"/>
    <property type="match status" value="1"/>
</dbReference>
<sequence>MQTVEEAVFTEYGGFADQNLNASSHKRKKCVRRCLFGRPNHDETSRSLKYELECIYANDSLRWNFDFREEKPLSGSWVWAEVGQNDPEIPNVYGRMVNRDGVENNSPRATVPLPAEITTEPSNVITDTSHAVTFTNHLNRVGVRKQHSKSCQTSLSDYLPVKKAMRGMKVRNPHQTSAHSSVE</sequence>
<dbReference type="PANTHER" id="PTHR10265:SF45">
    <property type="entry name" value="DACAPO"/>
    <property type="match status" value="1"/>
</dbReference>
<dbReference type="InterPro" id="IPR003175">
    <property type="entry name" value="CDI_dom"/>
</dbReference>
<organism evidence="7 8">
    <name type="scientific">Limulus polyphemus</name>
    <name type="common">Atlantic horseshoe crab</name>
    <dbReference type="NCBI Taxonomy" id="6850"/>
    <lineage>
        <taxon>Eukaryota</taxon>
        <taxon>Metazoa</taxon>
        <taxon>Ecdysozoa</taxon>
        <taxon>Arthropoda</taxon>
        <taxon>Chelicerata</taxon>
        <taxon>Merostomata</taxon>
        <taxon>Xiphosura</taxon>
        <taxon>Limulidae</taxon>
        <taxon>Limulus</taxon>
    </lineage>
</organism>
<dbReference type="GeneID" id="106470651"/>
<accession>A0ABM1TGI6</accession>
<dbReference type="PANTHER" id="PTHR10265">
    <property type="entry name" value="CYCLIN-DEPENDENT KINASE INHIBITOR 1"/>
    <property type="match status" value="1"/>
</dbReference>
<comment type="similarity">
    <text evidence="2">Belongs to the CDI family.</text>
</comment>
<keyword evidence="5" id="KW-0131">Cell cycle</keyword>